<organism evidence="1 2">
    <name type="scientific">Dissulfuribacter thermophilus</name>
    <dbReference type="NCBI Taxonomy" id="1156395"/>
    <lineage>
        <taxon>Bacteria</taxon>
        <taxon>Pseudomonadati</taxon>
        <taxon>Thermodesulfobacteriota</taxon>
        <taxon>Dissulfuribacteria</taxon>
        <taxon>Dissulfuribacterales</taxon>
        <taxon>Dissulfuribacteraceae</taxon>
        <taxon>Dissulfuribacter</taxon>
    </lineage>
</organism>
<dbReference type="Proteomes" id="UP000093080">
    <property type="component" value="Unassembled WGS sequence"/>
</dbReference>
<dbReference type="AlphaFoldDB" id="A0A1B9F2X5"/>
<evidence type="ECO:0000313" key="2">
    <source>
        <dbReference type="Proteomes" id="UP000093080"/>
    </source>
</evidence>
<dbReference type="STRING" id="1156395.DBT_2275"/>
<comment type="caution">
    <text evidence="1">The sequence shown here is derived from an EMBL/GenBank/DDBJ whole genome shotgun (WGS) entry which is preliminary data.</text>
</comment>
<gene>
    <name evidence="1" type="ORF">DBT_2275</name>
</gene>
<evidence type="ECO:0008006" key="3">
    <source>
        <dbReference type="Google" id="ProtNLM"/>
    </source>
</evidence>
<name>A0A1B9F2X5_9BACT</name>
<evidence type="ECO:0000313" key="1">
    <source>
        <dbReference type="EMBL" id="OCC14286.1"/>
    </source>
</evidence>
<accession>A0A1B9F2X5</accession>
<dbReference type="EMBL" id="MAGO01000014">
    <property type="protein sequence ID" value="OCC14286.1"/>
    <property type="molecule type" value="Genomic_DNA"/>
</dbReference>
<reference evidence="1 2" key="1">
    <citation type="submission" date="2016-06" db="EMBL/GenBank/DDBJ databases">
        <title>Respiratory ammonification of nitrate coupled to the oxidation of elemental sulfur in deep-sea autotrophic thermophilic bacteria.</title>
        <authorList>
            <person name="Slobodkina G.B."/>
            <person name="Mardanov A.V."/>
            <person name="Ravin N.V."/>
            <person name="Frolova A.A."/>
            <person name="Viryasiv M.B."/>
            <person name="Chernyh N.A."/>
            <person name="Bonch-Osmolovskaya E.A."/>
            <person name="Slobodkin A.I."/>
        </authorList>
    </citation>
    <scope>NUCLEOTIDE SEQUENCE [LARGE SCALE GENOMIC DNA]</scope>
    <source>
        <strain evidence="1 2">S69</strain>
    </source>
</reference>
<dbReference type="InterPro" id="IPR008309">
    <property type="entry name" value="YdbL"/>
</dbReference>
<dbReference type="Pfam" id="PF07027">
    <property type="entry name" value="DUF1318"/>
    <property type="match status" value="1"/>
</dbReference>
<proteinExistence type="predicted"/>
<keyword evidence="2" id="KW-1185">Reference proteome</keyword>
<protein>
    <recommendedName>
        <fullName evidence="3">DUF1318 domain-containing protein</fullName>
    </recommendedName>
</protein>
<sequence length="114" mass="13486">MFFVGMNYSAFAVDPIKEAKARMLKRIPAILELKQKGIVGENNRGFLELIRQDKRAKKLVDDENRDRRIIYAFISKQQGVSIDVVERLRAKQIRHKARPGEWLQDQTGRWYKKR</sequence>